<keyword evidence="9" id="KW-1185">Reference proteome</keyword>
<keyword evidence="3 7" id="KW-0812">Transmembrane</keyword>
<feature type="transmembrane region" description="Helical" evidence="7">
    <location>
        <begin position="236"/>
        <end position="261"/>
    </location>
</feature>
<comment type="similarity">
    <text evidence="2">Belongs to the UPF0014 family.</text>
</comment>
<keyword evidence="4 7" id="KW-1133">Transmembrane helix</keyword>
<proteinExistence type="inferred from homology"/>
<dbReference type="GO" id="GO:0005886">
    <property type="term" value="C:plasma membrane"/>
    <property type="evidence" value="ECO:0007669"/>
    <property type="project" value="TreeGrafter"/>
</dbReference>
<protein>
    <submittedName>
        <fullName evidence="8">Uncharacterized protein</fullName>
    </submittedName>
</protein>
<comment type="subcellular location">
    <subcellularLocation>
        <location evidence="1">Membrane</location>
        <topology evidence="1">Multi-pass membrane protein</topology>
    </subcellularLocation>
</comment>
<accession>A0A9W7YAI5</accession>
<organism evidence="8 9">
    <name type="scientific">Coemansia biformis</name>
    <dbReference type="NCBI Taxonomy" id="1286918"/>
    <lineage>
        <taxon>Eukaryota</taxon>
        <taxon>Fungi</taxon>
        <taxon>Fungi incertae sedis</taxon>
        <taxon>Zoopagomycota</taxon>
        <taxon>Kickxellomycotina</taxon>
        <taxon>Kickxellomycetes</taxon>
        <taxon>Kickxellales</taxon>
        <taxon>Kickxellaceae</taxon>
        <taxon>Coemansia</taxon>
    </lineage>
</organism>
<gene>
    <name evidence="8" type="ORF">LPJ61_004516</name>
</gene>
<dbReference type="OrthoDB" id="432685at2759"/>
<evidence type="ECO:0000256" key="4">
    <source>
        <dbReference type="ARBA" id="ARBA00022989"/>
    </source>
</evidence>
<comment type="caution">
    <text evidence="8">The sequence shown here is derived from an EMBL/GenBank/DDBJ whole genome shotgun (WGS) entry which is preliminary data.</text>
</comment>
<evidence type="ECO:0000256" key="5">
    <source>
        <dbReference type="ARBA" id="ARBA00023136"/>
    </source>
</evidence>
<evidence type="ECO:0000313" key="8">
    <source>
        <dbReference type="EMBL" id="KAJ1727544.1"/>
    </source>
</evidence>
<name>A0A9W7YAI5_9FUNG</name>
<dbReference type="InterPro" id="IPR005226">
    <property type="entry name" value="UPF0014_fam"/>
</dbReference>
<evidence type="ECO:0000256" key="2">
    <source>
        <dbReference type="ARBA" id="ARBA00005268"/>
    </source>
</evidence>
<evidence type="ECO:0000313" key="9">
    <source>
        <dbReference type="Proteomes" id="UP001143981"/>
    </source>
</evidence>
<feature type="transmembrane region" description="Helical" evidence="7">
    <location>
        <begin position="75"/>
        <end position="92"/>
    </location>
</feature>
<dbReference type="PANTHER" id="PTHR30028:SF0">
    <property type="entry name" value="PROTEIN ALUMINUM SENSITIVE 3"/>
    <property type="match status" value="1"/>
</dbReference>
<sequence>MSLFDGAVPDAGQTDPITWWNVALAASLLGINVAISSALQLRLGRQVVVAGARCFVQLTVLGMVLKRVFSTESPAVVFGIAGVLGGLAALEVSEWRAKRTVKGVFWIALASIVGSAIAIGVVGAAFAMGFKPLYKASKFIPTLGMLFGNTMVGVSLGIERVLEAADAQREVIETRLCFGASRWEAVRPAAVDAARTAMIPSITMVGITGLISIPGMMSGQILGGAPVMDAARYQQIISFMIVASVALGVVIAVITTALIVVDGQPQLRTERIITKGSRTGGGGSSGEPRTPGSVGSRCSIANVKQWRDRPRRG</sequence>
<keyword evidence="5 7" id="KW-0472">Membrane</keyword>
<evidence type="ECO:0000256" key="1">
    <source>
        <dbReference type="ARBA" id="ARBA00004141"/>
    </source>
</evidence>
<feature type="transmembrane region" description="Helical" evidence="7">
    <location>
        <begin position="17"/>
        <end position="35"/>
    </location>
</feature>
<dbReference type="Proteomes" id="UP001143981">
    <property type="component" value="Unassembled WGS sequence"/>
</dbReference>
<dbReference type="PANTHER" id="PTHR30028">
    <property type="entry name" value="UPF0014 INNER MEMBRANE PROTEIN YBBM-RELATED"/>
    <property type="match status" value="1"/>
</dbReference>
<feature type="transmembrane region" description="Helical" evidence="7">
    <location>
        <begin position="104"/>
        <end position="127"/>
    </location>
</feature>
<dbReference type="EMBL" id="JANBOI010001064">
    <property type="protein sequence ID" value="KAJ1727544.1"/>
    <property type="molecule type" value="Genomic_DNA"/>
</dbReference>
<evidence type="ECO:0000256" key="7">
    <source>
        <dbReference type="SAM" id="Phobius"/>
    </source>
</evidence>
<feature type="transmembrane region" description="Helical" evidence="7">
    <location>
        <begin position="197"/>
        <end position="216"/>
    </location>
</feature>
<dbReference type="AlphaFoldDB" id="A0A9W7YAI5"/>
<feature type="transmembrane region" description="Helical" evidence="7">
    <location>
        <begin position="47"/>
        <end position="69"/>
    </location>
</feature>
<evidence type="ECO:0000256" key="6">
    <source>
        <dbReference type="SAM" id="MobiDB-lite"/>
    </source>
</evidence>
<evidence type="ECO:0000256" key="3">
    <source>
        <dbReference type="ARBA" id="ARBA00022692"/>
    </source>
</evidence>
<dbReference type="Pfam" id="PF03649">
    <property type="entry name" value="UPF0014"/>
    <property type="match status" value="1"/>
</dbReference>
<reference evidence="8" key="1">
    <citation type="submission" date="2022-07" db="EMBL/GenBank/DDBJ databases">
        <title>Phylogenomic reconstructions and comparative analyses of Kickxellomycotina fungi.</title>
        <authorList>
            <person name="Reynolds N.K."/>
            <person name="Stajich J.E."/>
            <person name="Barry K."/>
            <person name="Grigoriev I.V."/>
            <person name="Crous P."/>
            <person name="Smith M.E."/>
        </authorList>
    </citation>
    <scope>NUCLEOTIDE SEQUENCE</scope>
    <source>
        <strain evidence="8">BCRC 34381</strain>
    </source>
</reference>
<feature type="transmembrane region" description="Helical" evidence="7">
    <location>
        <begin position="139"/>
        <end position="158"/>
    </location>
</feature>
<feature type="region of interest" description="Disordered" evidence="6">
    <location>
        <begin position="271"/>
        <end position="313"/>
    </location>
</feature>